<dbReference type="GO" id="GO:0010193">
    <property type="term" value="P:response to ozone"/>
    <property type="evidence" value="ECO:0007669"/>
    <property type="project" value="UniProtKB-ARBA"/>
</dbReference>
<keyword evidence="4" id="KW-0804">Transcription</keyword>
<keyword evidence="3" id="KW-0238">DNA-binding</keyword>
<evidence type="ECO:0000313" key="8">
    <source>
        <dbReference type="Proteomes" id="UP001652623"/>
    </source>
</evidence>
<dbReference type="AlphaFoldDB" id="A0A6P4B2T5"/>
<dbReference type="InterPro" id="IPR044810">
    <property type="entry name" value="WRKY_plant"/>
</dbReference>
<dbReference type="SUPFAM" id="SSF118290">
    <property type="entry name" value="WRKY DNA-binding domain"/>
    <property type="match status" value="1"/>
</dbReference>
<dbReference type="GO" id="GO:0042542">
    <property type="term" value="P:response to hydrogen peroxide"/>
    <property type="evidence" value="ECO:0007669"/>
    <property type="project" value="UniProtKB-ARBA"/>
</dbReference>
<keyword evidence="2" id="KW-0805">Transcription regulation</keyword>
<evidence type="ECO:0000256" key="4">
    <source>
        <dbReference type="ARBA" id="ARBA00023163"/>
    </source>
</evidence>
<dbReference type="KEGG" id="zju:107430000"/>
<dbReference type="PANTHER" id="PTHR32096">
    <property type="entry name" value="WRKY TRANSCRIPTION FACTOR 30-RELATED-RELATED"/>
    <property type="match status" value="1"/>
</dbReference>
<proteinExistence type="predicted"/>
<evidence type="ECO:0000313" key="9">
    <source>
        <dbReference type="RefSeq" id="XP_015896265.2"/>
    </source>
</evidence>
<evidence type="ECO:0000259" key="7">
    <source>
        <dbReference type="PROSITE" id="PS50811"/>
    </source>
</evidence>
<evidence type="ECO:0000256" key="6">
    <source>
        <dbReference type="SAM" id="MobiDB-lite"/>
    </source>
</evidence>
<dbReference type="GO" id="GO:0003700">
    <property type="term" value="F:DNA-binding transcription factor activity"/>
    <property type="evidence" value="ECO:0007669"/>
    <property type="project" value="InterPro"/>
</dbReference>
<evidence type="ECO:0000256" key="2">
    <source>
        <dbReference type="ARBA" id="ARBA00023015"/>
    </source>
</evidence>
<evidence type="ECO:0000256" key="1">
    <source>
        <dbReference type="ARBA" id="ARBA00004123"/>
    </source>
</evidence>
<dbReference type="PANTHER" id="PTHR32096:SF36">
    <property type="entry name" value="WRKY TRANSCRIPTION FACTOR 41-RELATED"/>
    <property type="match status" value="1"/>
</dbReference>
<dbReference type="Proteomes" id="UP001652623">
    <property type="component" value="Chromosome 6"/>
</dbReference>
<dbReference type="GO" id="GO:0010150">
    <property type="term" value="P:leaf senescence"/>
    <property type="evidence" value="ECO:0007669"/>
    <property type="project" value="UniProtKB-ARBA"/>
</dbReference>
<keyword evidence="8" id="KW-1185">Reference proteome</keyword>
<dbReference type="InterPro" id="IPR003657">
    <property type="entry name" value="WRKY_dom"/>
</dbReference>
<dbReference type="InterPro" id="IPR036576">
    <property type="entry name" value="WRKY_dom_sf"/>
</dbReference>
<feature type="domain" description="WRKY" evidence="7">
    <location>
        <begin position="135"/>
        <end position="198"/>
    </location>
</feature>
<gene>
    <name evidence="9" type="primary">LOC107430000</name>
</gene>
<feature type="compositionally biased region" description="Polar residues" evidence="6">
    <location>
        <begin position="233"/>
        <end position="247"/>
    </location>
</feature>
<organism evidence="8 9">
    <name type="scientific">Ziziphus jujuba</name>
    <name type="common">Chinese jujube</name>
    <name type="synonym">Ziziphus sativa</name>
    <dbReference type="NCBI Taxonomy" id="326968"/>
    <lineage>
        <taxon>Eukaryota</taxon>
        <taxon>Viridiplantae</taxon>
        <taxon>Streptophyta</taxon>
        <taxon>Embryophyta</taxon>
        <taxon>Tracheophyta</taxon>
        <taxon>Spermatophyta</taxon>
        <taxon>Magnoliopsida</taxon>
        <taxon>eudicotyledons</taxon>
        <taxon>Gunneridae</taxon>
        <taxon>Pentapetalae</taxon>
        <taxon>rosids</taxon>
        <taxon>fabids</taxon>
        <taxon>Rosales</taxon>
        <taxon>Rhamnaceae</taxon>
        <taxon>Paliureae</taxon>
        <taxon>Ziziphus</taxon>
    </lineage>
</organism>
<dbReference type="GO" id="GO:0000976">
    <property type="term" value="F:transcription cis-regulatory region binding"/>
    <property type="evidence" value="ECO:0007669"/>
    <property type="project" value="TreeGrafter"/>
</dbReference>
<dbReference type="Pfam" id="PF03106">
    <property type="entry name" value="WRKY"/>
    <property type="match status" value="1"/>
</dbReference>
<evidence type="ECO:0000256" key="5">
    <source>
        <dbReference type="ARBA" id="ARBA00023242"/>
    </source>
</evidence>
<evidence type="ECO:0000256" key="3">
    <source>
        <dbReference type="ARBA" id="ARBA00023125"/>
    </source>
</evidence>
<accession>A0A6P4B2T5</accession>
<feature type="compositionally biased region" description="Low complexity" evidence="6">
    <location>
        <begin position="222"/>
        <end position="232"/>
    </location>
</feature>
<protein>
    <submittedName>
        <fullName evidence="9">Probable WRKY transcription factor 53</fullName>
    </submittedName>
</protein>
<dbReference type="FunCoup" id="A0A6P4B2T5">
    <property type="interactions" value="177"/>
</dbReference>
<dbReference type="RefSeq" id="XP_015896265.2">
    <property type="nucleotide sequence ID" value="XM_016040779.4"/>
</dbReference>
<dbReference type="GeneID" id="107430000"/>
<dbReference type="SMART" id="SM00774">
    <property type="entry name" value="WRKY"/>
    <property type="match status" value="1"/>
</dbReference>
<reference evidence="9" key="1">
    <citation type="submission" date="2025-08" db="UniProtKB">
        <authorList>
            <consortium name="RefSeq"/>
        </authorList>
    </citation>
    <scope>IDENTIFICATION</scope>
    <source>
        <tissue evidence="9">Seedling</tissue>
    </source>
</reference>
<feature type="region of interest" description="Disordered" evidence="6">
    <location>
        <begin position="197"/>
        <end position="254"/>
    </location>
</feature>
<dbReference type="GO" id="GO:0009751">
    <property type="term" value="P:response to salicylic acid"/>
    <property type="evidence" value="ECO:0007669"/>
    <property type="project" value="UniProtKB-ARBA"/>
</dbReference>
<sequence length="370" mass="41880">MESNSCRWEQKTLMNELMEGMELAKQLRLNLGAKSSAETREFLLQKILSSYEKSLMILKWSGPMVQPQTQTQTQIQGVTVTVSVPPESPISVDESPRGDEFDRGTIIKEDLRDCSKKRKVLPRWTDHVRINSENGLEGPHDDGYSWRKYGQKDILGAKYPRSYYRCTFRNTQSCWATKQVQRSDDDPSVFEITYRGKHTCSQGSNPVQPPASPEKQERKLHNQNPVPQQQQQYGEQFSLQSPSNSRVNNEDLERREVVAPPFSFPSGSCGYMMGEDNFSALVLDNETFLGSFSQSFLSPATPEPNYYMASPSRMNNLAGIHNGQRSESDLPEIISANTSASNSPIPDMDFSLERVEIDTNFPFDTAGFFP</sequence>
<dbReference type="Gene3D" id="2.20.25.80">
    <property type="entry name" value="WRKY domain"/>
    <property type="match status" value="1"/>
</dbReference>
<dbReference type="GO" id="GO:0005634">
    <property type="term" value="C:nucleus"/>
    <property type="evidence" value="ECO:0007669"/>
    <property type="project" value="UniProtKB-SubCell"/>
</dbReference>
<dbReference type="InParanoid" id="A0A6P4B2T5"/>
<comment type="subcellular location">
    <subcellularLocation>
        <location evidence="1">Nucleus</location>
    </subcellularLocation>
</comment>
<keyword evidence="5" id="KW-0539">Nucleus</keyword>
<dbReference type="PROSITE" id="PS50811">
    <property type="entry name" value="WRKY"/>
    <property type="match status" value="1"/>
</dbReference>
<name>A0A6P4B2T5_ZIZJJ</name>